<comment type="caution">
    <text evidence="5">The sequence shown here is derived from an EMBL/GenBank/DDBJ whole genome shotgun (WGS) entry which is preliminary data.</text>
</comment>
<dbReference type="InterPro" id="IPR046335">
    <property type="entry name" value="LacI/GalR-like_sensor"/>
</dbReference>
<dbReference type="SUPFAM" id="SSF47413">
    <property type="entry name" value="lambda repressor-like DNA-binding domains"/>
    <property type="match status" value="1"/>
</dbReference>
<dbReference type="SMART" id="SM00354">
    <property type="entry name" value="HTH_LACI"/>
    <property type="match status" value="1"/>
</dbReference>
<reference evidence="5 6" key="1">
    <citation type="submission" date="2018-10" db="EMBL/GenBank/DDBJ databases">
        <title>Genomic Encyclopedia of Archaeal and Bacterial Type Strains, Phase II (KMG-II): from individual species to whole genera.</title>
        <authorList>
            <person name="Goeker M."/>
        </authorList>
    </citation>
    <scope>NUCLEOTIDE SEQUENCE [LARGE SCALE GENOMIC DNA]</scope>
    <source>
        <strain evidence="5 6">DSM 14954</strain>
    </source>
</reference>
<keyword evidence="3" id="KW-0804">Transcription</keyword>
<evidence type="ECO:0000313" key="6">
    <source>
        <dbReference type="Proteomes" id="UP000278962"/>
    </source>
</evidence>
<dbReference type="InterPro" id="IPR028082">
    <property type="entry name" value="Peripla_BP_I"/>
</dbReference>
<protein>
    <submittedName>
        <fullName evidence="5">LacI family transcriptional regulator</fullName>
    </submittedName>
</protein>
<dbReference type="PANTHER" id="PTHR30146:SF153">
    <property type="entry name" value="LACTOSE OPERON REPRESSOR"/>
    <property type="match status" value="1"/>
</dbReference>
<dbReference type="InterPro" id="IPR010982">
    <property type="entry name" value="Lambda_DNA-bd_dom_sf"/>
</dbReference>
<dbReference type="GO" id="GO:0000976">
    <property type="term" value="F:transcription cis-regulatory region binding"/>
    <property type="evidence" value="ECO:0007669"/>
    <property type="project" value="TreeGrafter"/>
</dbReference>
<sequence>MGRPNVTSADVAAAAGVSRATVSYVLNGVDARVSDETRQRVLEAARTLGYTPNAMASALRAGRTSVVIFALPNWPLGPVLGAFLSACVAELDRLGYTPLVHFIHASGPDGLAKACDRVRPVGLIAPAGDLPPERIEALRGNGTRGFVLLSRAPVAGVPTFILNQGRIGEVAIEHLAERGHTRVLALTPLDPQLGDLGDVRLAGAQTAAERLGVTLTHVPADELQRGLKSEPTGVYAFNDELALGAREALPDGVALIGSDDSPAARLSHPRLTTIRFGGPDNPGRIARALHAQVEGETVAEPVIETEPTVVQGETT</sequence>
<organism evidence="5 6">
    <name type="scientific">Solirubrobacter pauli</name>
    <dbReference type="NCBI Taxonomy" id="166793"/>
    <lineage>
        <taxon>Bacteria</taxon>
        <taxon>Bacillati</taxon>
        <taxon>Actinomycetota</taxon>
        <taxon>Thermoleophilia</taxon>
        <taxon>Solirubrobacterales</taxon>
        <taxon>Solirubrobacteraceae</taxon>
        <taxon>Solirubrobacter</taxon>
    </lineage>
</organism>
<evidence type="ECO:0000256" key="2">
    <source>
        <dbReference type="ARBA" id="ARBA00023125"/>
    </source>
</evidence>
<evidence type="ECO:0000256" key="1">
    <source>
        <dbReference type="ARBA" id="ARBA00023015"/>
    </source>
</evidence>
<dbReference type="Pfam" id="PF00356">
    <property type="entry name" value="LacI"/>
    <property type="match status" value="1"/>
</dbReference>
<keyword evidence="6" id="KW-1185">Reference proteome</keyword>
<dbReference type="AlphaFoldDB" id="A0A660L8R4"/>
<dbReference type="Gene3D" id="1.10.260.40">
    <property type="entry name" value="lambda repressor-like DNA-binding domains"/>
    <property type="match status" value="1"/>
</dbReference>
<dbReference type="CDD" id="cd01392">
    <property type="entry name" value="HTH_LacI"/>
    <property type="match status" value="1"/>
</dbReference>
<keyword evidence="1" id="KW-0805">Transcription regulation</keyword>
<dbReference type="EMBL" id="RBIL01000001">
    <property type="protein sequence ID" value="RKQ91457.1"/>
    <property type="molecule type" value="Genomic_DNA"/>
</dbReference>
<dbReference type="SUPFAM" id="SSF53822">
    <property type="entry name" value="Periplasmic binding protein-like I"/>
    <property type="match status" value="1"/>
</dbReference>
<evidence type="ECO:0000256" key="3">
    <source>
        <dbReference type="ARBA" id="ARBA00023163"/>
    </source>
</evidence>
<keyword evidence="2" id="KW-0238">DNA-binding</keyword>
<proteinExistence type="predicted"/>
<gene>
    <name evidence="5" type="ORF">C8N24_1279</name>
</gene>
<dbReference type="Proteomes" id="UP000278962">
    <property type="component" value="Unassembled WGS sequence"/>
</dbReference>
<dbReference type="OrthoDB" id="3288692at2"/>
<accession>A0A660L8R4</accession>
<dbReference type="RefSeq" id="WP_121249087.1">
    <property type="nucleotide sequence ID" value="NZ_RBIL01000001.1"/>
</dbReference>
<feature type="domain" description="HTH lacI-type" evidence="4">
    <location>
        <begin position="6"/>
        <end position="61"/>
    </location>
</feature>
<dbReference type="GO" id="GO:0003700">
    <property type="term" value="F:DNA-binding transcription factor activity"/>
    <property type="evidence" value="ECO:0007669"/>
    <property type="project" value="TreeGrafter"/>
</dbReference>
<dbReference type="InterPro" id="IPR000843">
    <property type="entry name" value="HTH_LacI"/>
</dbReference>
<evidence type="ECO:0000259" key="4">
    <source>
        <dbReference type="PROSITE" id="PS50932"/>
    </source>
</evidence>
<dbReference type="PANTHER" id="PTHR30146">
    <property type="entry name" value="LACI-RELATED TRANSCRIPTIONAL REPRESSOR"/>
    <property type="match status" value="1"/>
</dbReference>
<dbReference type="Gene3D" id="3.40.50.2300">
    <property type="match status" value="2"/>
</dbReference>
<evidence type="ECO:0000313" key="5">
    <source>
        <dbReference type="EMBL" id="RKQ91457.1"/>
    </source>
</evidence>
<dbReference type="Pfam" id="PF13377">
    <property type="entry name" value="Peripla_BP_3"/>
    <property type="match status" value="1"/>
</dbReference>
<name>A0A660L8R4_9ACTN</name>
<dbReference type="PROSITE" id="PS50932">
    <property type="entry name" value="HTH_LACI_2"/>
    <property type="match status" value="1"/>
</dbReference>